<name>A0ACB9ZWZ9_CATRO</name>
<reference evidence="2" key="1">
    <citation type="journal article" date="2023" name="Nat. Plants">
        <title>Single-cell RNA sequencing provides a high-resolution roadmap for understanding the multicellular compartmentation of specialized metabolism.</title>
        <authorList>
            <person name="Sun S."/>
            <person name="Shen X."/>
            <person name="Li Y."/>
            <person name="Li Y."/>
            <person name="Wang S."/>
            <person name="Li R."/>
            <person name="Zhang H."/>
            <person name="Shen G."/>
            <person name="Guo B."/>
            <person name="Wei J."/>
            <person name="Xu J."/>
            <person name="St-Pierre B."/>
            <person name="Chen S."/>
            <person name="Sun C."/>
        </authorList>
    </citation>
    <scope>NUCLEOTIDE SEQUENCE [LARGE SCALE GENOMIC DNA]</scope>
</reference>
<comment type="caution">
    <text evidence="1">The sequence shown here is derived from an EMBL/GenBank/DDBJ whole genome shotgun (WGS) entry which is preliminary data.</text>
</comment>
<proteinExistence type="predicted"/>
<evidence type="ECO:0000313" key="2">
    <source>
        <dbReference type="Proteomes" id="UP001060085"/>
    </source>
</evidence>
<accession>A0ACB9ZWZ9</accession>
<sequence>MGNLKDITLIITMVAIAIGEILMKVKYIREHRLRNGSRPIISWESLKRDLRDKFGILDYQVVETPVGEFYDPLCKKSDYVYMEEEYEVGSNVSRCHEILKEEQIKKASRVEESLRGTKLPQTKIEIEGSVEVHIEEEMSKEGFCDSMSDMSFEEKERLVEKSSFFISISSLGEKCKKDKCSKEKENDLEKNERTKEMSEEKRENSKEELNVFERCWHDIIDVAFRVVDSFPSWASMWGMIPDFLDSFVGKFIVKKVEGYFYSLIEDLLDKSIRRIVETYFHMISSFETFLITLKRIGPFENHFLNMKVQLENPCDDPKFLIGWEVLKAFLIENILGFQFYHLHFKESMFLLIFENKKKDSFGALKVCHRVFVGTILRKDFLELLLKNLVEKHLCYFKTFIEILWKDIFLDGLLVPNKNSFVISMKHEFSGTLLYHLPFKELLKKFDKHENMESFQGSVTGFQGPITRSRVRKIEEETQKTSLEEFEAIKAKGKRPKTYCRCHFGQVRHEMKQRELNLRFLGSFFHFHCKVEASCITYITVISAKRGCLVDTRRGQEMRNQNQPQKNKEIEGGSTQTTCDENGNVSREETGDDSEYKEDFEERSREEINSEKEEENSEGINANNKGYVEEYIYAGKKFMDVAVKKFVTIGKFVNHLHISVSL</sequence>
<dbReference type="EMBL" id="CM044707">
    <property type="protein sequence ID" value="KAI5652383.1"/>
    <property type="molecule type" value="Genomic_DNA"/>
</dbReference>
<evidence type="ECO:0000313" key="1">
    <source>
        <dbReference type="EMBL" id="KAI5652383.1"/>
    </source>
</evidence>
<keyword evidence="2" id="KW-1185">Reference proteome</keyword>
<gene>
    <name evidence="1" type="ORF">M9H77_29570</name>
</gene>
<dbReference type="Proteomes" id="UP001060085">
    <property type="component" value="Linkage Group LG07"/>
</dbReference>
<protein>
    <submittedName>
        <fullName evidence="1">Uncharacterized protein</fullName>
    </submittedName>
</protein>
<organism evidence="1 2">
    <name type="scientific">Catharanthus roseus</name>
    <name type="common">Madagascar periwinkle</name>
    <name type="synonym">Vinca rosea</name>
    <dbReference type="NCBI Taxonomy" id="4058"/>
    <lineage>
        <taxon>Eukaryota</taxon>
        <taxon>Viridiplantae</taxon>
        <taxon>Streptophyta</taxon>
        <taxon>Embryophyta</taxon>
        <taxon>Tracheophyta</taxon>
        <taxon>Spermatophyta</taxon>
        <taxon>Magnoliopsida</taxon>
        <taxon>eudicotyledons</taxon>
        <taxon>Gunneridae</taxon>
        <taxon>Pentapetalae</taxon>
        <taxon>asterids</taxon>
        <taxon>lamiids</taxon>
        <taxon>Gentianales</taxon>
        <taxon>Apocynaceae</taxon>
        <taxon>Rauvolfioideae</taxon>
        <taxon>Vinceae</taxon>
        <taxon>Catharanthinae</taxon>
        <taxon>Catharanthus</taxon>
    </lineage>
</organism>